<dbReference type="Proteomes" id="UP000277580">
    <property type="component" value="Unassembled WGS sequence"/>
</dbReference>
<evidence type="ECO:0000256" key="10">
    <source>
        <dbReference type="RuleBase" id="RU361143"/>
    </source>
</evidence>
<evidence type="ECO:0000313" key="11">
    <source>
        <dbReference type="EMBL" id="RPB15405.1"/>
    </source>
</evidence>
<dbReference type="PANTHER" id="PTHR21049">
    <property type="entry name" value="RIBOPHORIN I"/>
    <property type="match status" value="1"/>
</dbReference>
<dbReference type="PANTHER" id="PTHR21049:SF0">
    <property type="entry name" value="DOLICHYL-DIPHOSPHOOLIGOSACCHARIDE--PROTEIN GLYCOSYLTRANSFERASE SUBUNIT 1"/>
    <property type="match status" value="1"/>
</dbReference>
<comment type="pathway">
    <text evidence="3 10">Protein modification; protein glycosylation.</text>
</comment>
<evidence type="ECO:0000256" key="2">
    <source>
        <dbReference type="ARBA" id="ARBA00004115"/>
    </source>
</evidence>
<feature type="chain" id="PRO_5017846791" description="Dolichyl-diphosphooligosaccharide--protein glycosyltransferase subunit 1" evidence="10">
    <location>
        <begin position="21"/>
        <end position="480"/>
    </location>
</feature>
<evidence type="ECO:0000256" key="4">
    <source>
        <dbReference type="ARBA" id="ARBA00008905"/>
    </source>
</evidence>
<dbReference type="AlphaFoldDB" id="A0A3N4LBN2"/>
<gene>
    <name evidence="11" type="ORF">P167DRAFT_501970</name>
</gene>
<evidence type="ECO:0000256" key="8">
    <source>
        <dbReference type="ARBA" id="ARBA00022989"/>
    </source>
</evidence>
<evidence type="ECO:0000256" key="9">
    <source>
        <dbReference type="ARBA" id="ARBA00023136"/>
    </source>
</evidence>
<dbReference type="Pfam" id="PF04597">
    <property type="entry name" value="Ribophorin_I"/>
    <property type="match status" value="1"/>
</dbReference>
<evidence type="ECO:0000256" key="5">
    <source>
        <dbReference type="ARBA" id="ARBA00022692"/>
    </source>
</evidence>
<evidence type="ECO:0000256" key="6">
    <source>
        <dbReference type="ARBA" id="ARBA00022729"/>
    </source>
</evidence>
<evidence type="ECO:0000256" key="7">
    <source>
        <dbReference type="ARBA" id="ARBA00022824"/>
    </source>
</evidence>
<keyword evidence="5 10" id="KW-0812">Transmembrane</keyword>
<keyword evidence="8 10" id="KW-1133">Transmembrane helix</keyword>
<comment type="similarity">
    <text evidence="4 10">Belongs to the OST1 family.</text>
</comment>
<evidence type="ECO:0000256" key="3">
    <source>
        <dbReference type="ARBA" id="ARBA00004922"/>
    </source>
</evidence>
<dbReference type="GO" id="GO:0018279">
    <property type="term" value="P:protein N-linked glycosylation via asparagine"/>
    <property type="evidence" value="ECO:0007669"/>
    <property type="project" value="TreeGrafter"/>
</dbReference>
<comment type="subcellular location">
    <subcellularLocation>
        <location evidence="2 10">Endoplasmic reticulum membrane</location>
        <topology evidence="2 10">Single-pass type I membrane protein</topology>
    </subcellularLocation>
</comment>
<proteinExistence type="inferred from homology"/>
<keyword evidence="7 10" id="KW-0256">Endoplasmic reticulum</keyword>
<dbReference type="FunCoup" id="A0A3N4LBN2">
    <property type="interactions" value="1110"/>
</dbReference>
<dbReference type="GO" id="GO:0008250">
    <property type="term" value="C:oligosaccharyltransferase complex"/>
    <property type="evidence" value="ECO:0007669"/>
    <property type="project" value="UniProtKB-UniRule"/>
</dbReference>
<dbReference type="EMBL" id="ML119113">
    <property type="protein sequence ID" value="RPB15405.1"/>
    <property type="molecule type" value="Genomic_DNA"/>
</dbReference>
<sequence length="480" mass="54279">MRSLHNWGALVSLFATLAAAAEQLVLPADFTPPRVFKQSNLLRTIDLTKPYAREIIAAVVENISKQPQNEFYLPVDKATLPKLSYVEARNKKGSGEEFVVTPVKYNDDSSLQYYRILFEPDVPAGHSITLQISLAATDILVPVPAQVTQVEKQFLQWTGNQYALSAYTTEKQKTKLKLASNEVPDFTKLEPKADGTEDPTKSGNQFTFGPYSVVEAGNAGEEVTLRFEYTNPVIKMDRMERLIEVSHWGGNLAIEERYWMTNNGAKLKDQFSRVAWAATNYYNPPTTAIKQLTFPLSVGAKDPYFTDEIGNVSTSRFRSNMREANLELKPRYPVFGGWNYTFVTGWNHDLRDFVRGHKNGEDFVLKVPFLEGPKEAVTYKDLEVTIVLPEGATNVKYVSPIPLVKEERYLHKTFMDTIGRTAVKLTAVNVVDEQHRKELVVSYHLPQSEALRKPFVMFSALMAMFTLSWIVSKIDLKIGK</sequence>
<accession>A0A3N4LBN2</accession>
<keyword evidence="12" id="KW-1185">Reference proteome</keyword>
<feature type="signal peptide" evidence="10">
    <location>
        <begin position="1"/>
        <end position="20"/>
    </location>
</feature>
<name>A0A3N4LBN2_9PEZI</name>
<keyword evidence="9 10" id="KW-0472">Membrane</keyword>
<evidence type="ECO:0000256" key="1">
    <source>
        <dbReference type="ARBA" id="ARBA00002791"/>
    </source>
</evidence>
<dbReference type="InParanoid" id="A0A3N4LBN2"/>
<keyword evidence="6 10" id="KW-0732">Signal</keyword>
<reference evidence="11 12" key="1">
    <citation type="journal article" date="2018" name="Nat. Ecol. Evol.">
        <title>Pezizomycetes genomes reveal the molecular basis of ectomycorrhizal truffle lifestyle.</title>
        <authorList>
            <person name="Murat C."/>
            <person name="Payen T."/>
            <person name="Noel B."/>
            <person name="Kuo A."/>
            <person name="Morin E."/>
            <person name="Chen J."/>
            <person name="Kohler A."/>
            <person name="Krizsan K."/>
            <person name="Balestrini R."/>
            <person name="Da Silva C."/>
            <person name="Montanini B."/>
            <person name="Hainaut M."/>
            <person name="Levati E."/>
            <person name="Barry K.W."/>
            <person name="Belfiori B."/>
            <person name="Cichocki N."/>
            <person name="Clum A."/>
            <person name="Dockter R.B."/>
            <person name="Fauchery L."/>
            <person name="Guy J."/>
            <person name="Iotti M."/>
            <person name="Le Tacon F."/>
            <person name="Lindquist E.A."/>
            <person name="Lipzen A."/>
            <person name="Malagnac F."/>
            <person name="Mello A."/>
            <person name="Molinier V."/>
            <person name="Miyauchi S."/>
            <person name="Poulain J."/>
            <person name="Riccioni C."/>
            <person name="Rubini A."/>
            <person name="Sitrit Y."/>
            <person name="Splivallo R."/>
            <person name="Traeger S."/>
            <person name="Wang M."/>
            <person name="Zifcakova L."/>
            <person name="Wipf D."/>
            <person name="Zambonelli A."/>
            <person name="Paolocci F."/>
            <person name="Nowrousian M."/>
            <person name="Ottonello S."/>
            <person name="Baldrian P."/>
            <person name="Spatafora J.W."/>
            <person name="Henrissat B."/>
            <person name="Nagy L.G."/>
            <person name="Aury J.M."/>
            <person name="Wincker P."/>
            <person name="Grigoriev I.V."/>
            <person name="Bonfante P."/>
            <person name="Martin F.M."/>
        </authorList>
    </citation>
    <scope>NUCLEOTIDE SEQUENCE [LARGE SCALE GENOMIC DNA]</scope>
    <source>
        <strain evidence="11 12">CCBAS932</strain>
    </source>
</reference>
<dbReference type="STRING" id="1392247.A0A3N4LBN2"/>
<dbReference type="InterPro" id="IPR007676">
    <property type="entry name" value="Ribophorin_I"/>
</dbReference>
<protein>
    <recommendedName>
        <fullName evidence="10">Dolichyl-diphosphooligosaccharide--protein glycosyltransferase subunit 1</fullName>
    </recommendedName>
</protein>
<comment type="subunit">
    <text evidence="10">Component of the oligosaccharyltransferase (OST) complex.</text>
</comment>
<organism evidence="11 12">
    <name type="scientific">Morchella conica CCBAS932</name>
    <dbReference type="NCBI Taxonomy" id="1392247"/>
    <lineage>
        <taxon>Eukaryota</taxon>
        <taxon>Fungi</taxon>
        <taxon>Dikarya</taxon>
        <taxon>Ascomycota</taxon>
        <taxon>Pezizomycotina</taxon>
        <taxon>Pezizomycetes</taxon>
        <taxon>Pezizales</taxon>
        <taxon>Morchellaceae</taxon>
        <taxon>Morchella</taxon>
    </lineage>
</organism>
<feature type="transmembrane region" description="Helical" evidence="10">
    <location>
        <begin position="455"/>
        <end position="472"/>
    </location>
</feature>
<evidence type="ECO:0000313" key="12">
    <source>
        <dbReference type="Proteomes" id="UP000277580"/>
    </source>
</evidence>
<comment type="function">
    <text evidence="1 10">Subunit of the oligosaccharyl transferase (OST) complex that catalyzes the initial transfer of a defined glycan (Glc(3)Man(9)GlcNAc(2) in eukaryotes) from the lipid carrier dolichol-pyrophosphate to an asparagine residue within an Asn-X-Ser/Thr consensus motif in nascent polypeptide chains, the first step in protein N-glycosylation. N-glycosylation occurs cotranslationally and the complex associates with the Sec61 complex at the channel-forming translocon complex that mediates protein translocation across the endoplasmic reticulum (ER). All subunits are required for a maximal enzyme activity.</text>
</comment>
<dbReference type="OrthoDB" id="310030at2759"/>
<dbReference type="UniPathway" id="UPA00378"/>